<dbReference type="InterPro" id="IPR003918">
    <property type="entry name" value="NADH_UbQ_OxRdtase"/>
</dbReference>
<sequence>MNLLIASLGISTVGGILSLLCGKNESAGKTVGCAFGAIAAIASLIAGLGAITGSVQTFQMGTVFFAFTLRLDALSGIMVTVLSVLALAAWIYGFSYFDDYRGKGISAMAFFMNLFVASMNCVCTTDSAFWFLVFFELMSLTSYFLVITEQNDVSIKGGFMYFVMAHVGFFMIMISFLTMAALTGSFEFEAFRSAQFSPVIASLCFTLAFLGFGFKAGMIPFHSWLPMAHPAAPSNVSALMSGGMIKIGIFGIVKVGFDLLGACQIELWWGIMVLLFGAISSVLGVAYALGEHDIKRLLAYHSVENIGIILLGVGIALIGAATGSDALTVIGLLAGLFHLINHAMFKGLLFLGAGSVLYSTGTRNMEILGGLRKLMPTTAVCFLIGSLAISAIPPLNGFVSEWFTYQGLFTAAMAGDGLVKVICAFGAVMLAITGALAVTCFVKAYGVTFLGAARSDVAANAKEVPAPMRLAMVLLAIICVVLGVCAPWIVPSLTQAAASIADTAIAGTATGANLVNPVLESVISTPLVAILLLGVIVAVWAVFRAKSTGGVSNEPDPWACGYNPTSDMPLVANSVGAQVKHFWAPFYRLRDSLSAQSPACARMFQGLSKWAYRVQNWGDLALVDPTAQFVEWLARQSSKLEAGDFRVYICYIVVALVAFLILGVVFM</sequence>
<evidence type="ECO:0000256" key="8">
    <source>
        <dbReference type="SAM" id="Phobius"/>
    </source>
</evidence>
<dbReference type="GO" id="GO:0042773">
    <property type="term" value="P:ATP synthesis coupled electron transport"/>
    <property type="evidence" value="ECO:0007669"/>
    <property type="project" value="InterPro"/>
</dbReference>
<evidence type="ECO:0000256" key="3">
    <source>
        <dbReference type="ARBA" id="ARBA00022692"/>
    </source>
</evidence>
<dbReference type="InterPro" id="IPR052175">
    <property type="entry name" value="ComplexI-like_HydComp"/>
</dbReference>
<organism evidence="10 11">
    <name type="scientific">Denitrobacterium detoxificans</name>
    <dbReference type="NCBI Taxonomy" id="79604"/>
    <lineage>
        <taxon>Bacteria</taxon>
        <taxon>Bacillati</taxon>
        <taxon>Actinomycetota</taxon>
        <taxon>Coriobacteriia</taxon>
        <taxon>Eggerthellales</taxon>
        <taxon>Eggerthellaceae</taxon>
        <taxon>Denitrobacterium</taxon>
    </lineage>
</organism>
<evidence type="ECO:0000256" key="5">
    <source>
        <dbReference type="ARBA" id="ARBA00023002"/>
    </source>
</evidence>
<dbReference type="GO" id="GO:0005886">
    <property type="term" value="C:plasma membrane"/>
    <property type="evidence" value="ECO:0007669"/>
    <property type="project" value="UniProtKB-SubCell"/>
</dbReference>
<evidence type="ECO:0000256" key="1">
    <source>
        <dbReference type="ARBA" id="ARBA00004651"/>
    </source>
</evidence>
<feature type="transmembrane region" description="Helical" evidence="8">
    <location>
        <begin position="194"/>
        <end position="214"/>
    </location>
</feature>
<dbReference type="OrthoDB" id="9768329at2"/>
<dbReference type="AlphaFoldDB" id="A0A172RVX2"/>
<dbReference type="STRING" id="79604.AAY81_00340"/>
<feature type="transmembrane region" description="Helical" evidence="8">
    <location>
        <begin position="267"/>
        <end position="290"/>
    </location>
</feature>
<feature type="transmembrane region" description="Helical" evidence="8">
    <location>
        <begin position="645"/>
        <end position="666"/>
    </location>
</feature>
<evidence type="ECO:0000313" key="10">
    <source>
        <dbReference type="EMBL" id="SEO44074.1"/>
    </source>
</evidence>
<keyword evidence="4 8" id="KW-1133">Transmembrane helix</keyword>
<feature type="transmembrane region" description="Helical" evidence="8">
    <location>
        <begin position="470"/>
        <end position="490"/>
    </location>
</feature>
<keyword evidence="5" id="KW-0560">Oxidoreductase</keyword>
<feature type="transmembrane region" description="Helical" evidence="8">
    <location>
        <begin position="235"/>
        <end position="255"/>
    </location>
</feature>
<dbReference type="PANTHER" id="PTHR42682">
    <property type="entry name" value="HYDROGENASE-4 COMPONENT F"/>
    <property type="match status" value="1"/>
</dbReference>
<keyword evidence="11" id="KW-1185">Reference proteome</keyword>
<feature type="transmembrane region" description="Helical" evidence="8">
    <location>
        <begin position="104"/>
        <end position="122"/>
    </location>
</feature>
<feature type="transmembrane region" description="Helical" evidence="8">
    <location>
        <begin position="6"/>
        <end position="22"/>
    </location>
</feature>
<name>A0A172RVX2_9ACTN</name>
<feature type="transmembrane region" description="Helical" evidence="8">
    <location>
        <begin position="128"/>
        <end position="147"/>
    </location>
</feature>
<dbReference type="EMBL" id="FOEC01000001">
    <property type="protein sequence ID" value="SEO44074.1"/>
    <property type="molecule type" value="Genomic_DNA"/>
</dbReference>
<keyword evidence="2" id="KW-1003">Cell membrane</keyword>
<dbReference type="RefSeq" id="WP_066659973.1">
    <property type="nucleotide sequence ID" value="NZ_CP011402.1"/>
</dbReference>
<feature type="transmembrane region" description="Helical" evidence="8">
    <location>
        <begin position="379"/>
        <end position="399"/>
    </location>
</feature>
<feature type="transmembrane region" description="Helical" evidence="8">
    <location>
        <begin position="73"/>
        <end position="92"/>
    </location>
</feature>
<evidence type="ECO:0000256" key="7">
    <source>
        <dbReference type="RuleBase" id="RU000320"/>
    </source>
</evidence>
<evidence type="ECO:0000313" key="11">
    <source>
        <dbReference type="Proteomes" id="UP000182975"/>
    </source>
</evidence>
<comment type="subcellular location">
    <subcellularLocation>
        <location evidence="1">Cell membrane</location>
        <topology evidence="1">Multi-pass membrane protein</topology>
    </subcellularLocation>
    <subcellularLocation>
        <location evidence="7">Membrane</location>
        <topology evidence="7">Multi-pass membrane protein</topology>
    </subcellularLocation>
</comment>
<dbReference type="KEGG" id="ddt:AAY81_00340"/>
<dbReference type="Pfam" id="PF00361">
    <property type="entry name" value="Proton_antipo_M"/>
    <property type="match status" value="1"/>
</dbReference>
<accession>A0A172RVX2</accession>
<dbReference type="GO" id="GO:0008137">
    <property type="term" value="F:NADH dehydrogenase (ubiquinone) activity"/>
    <property type="evidence" value="ECO:0007669"/>
    <property type="project" value="InterPro"/>
</dbReference>
<feature type="transmembrane region" description="Helical" evidence="8">
    <location>
        <begin position="419"/>
        <end position="442"/>
    </location>
</feature>
<dbReference type="Proteomes" id="UP000182975">
    <property type="component" value="Unassembled WGS sequence"/>
</dbReference>
<feature type="domain" description="NADH:quinone oxidoreductase/Mrp antiporter transmembrane" evidence="9">
    <location>
        <begin position="129"/>
        <end position="412"/>
    </location>
</feature>
<evidence type="ECO:0000256" key="4">
    <source>
        <dbReference type="ARBA" id="ARBA00022989"/>
    </source>
</evidence>
<feature type="transmembrane region" description="Helical" evidence="8">
    <location>
        <begin position="159"/>
        <end position="182"/>
    </location>
</feature>
<keyword evidence="3 7" id="KW-0812">Transmembrane</keyword>
<feature type="transmembrane region" description="Helical" evidence="8">
    <location>
        <begin position="302"/>
        <end position="323"/>
    </location>
</feature>
<dbReference type="PATRIC" id="fig|79604.3.peg.71"/>
<dbReference type="PRINTS" id="PR01437">
    <property type="entry name" value="NUOXDRDTASE4"/>
</dbReference>
<dbReference type="NCBIfam" id="NF005086">
    <property type="entry name" value="PRK06521.1"/>
    <property type="match status" value="1"/>
</dbReference>
<feature type="transmembrane region" description="Helical" evidence="8">
    <location>
        <begin position="329"/>
        <end position="358"/>
    </location>
</feature>
<dbReference type="InterPro" id="IPR001750">
    <property type="entry name" value="ND/Mrp_TM"/>
</dbReference>
<dbReference type="GO" id="GO:0016491">
    <property type="term" value="F:oxidoreductase activity"/>
    <property type="evidence" value="ECO:0007669"/>
    <property type="project" value="UniProtKB-KW"/>
</dbReference>
<keyword evidence="6 8" id="KW-0472">Membrane</keyword>
<evidence type="ECO:0000259" key="9">
    <source>
        <dbReference type="Pfam" id="PF00361"/>
    </source>
</evidence>
<evidence type="ECO:0000256" key="6">
    <source>
        <dbReference type="ARBA" id="ARBA00023136"/>
    </source>
</evidence>
<protein>
    <submittedName>
        <fullName evidence="10">Hydrogenase-4 component B</fullName>
    </submittedName>
</protein>
<evidence type="ECO:0000256" key="2">
    <source>
        <dbReference type="ARBA" id="ARBA00022475"/>
    </source>
</evidence>
<reference evidence="11" key="1">
    <citation type="submission" date="2016-10" db="EMBL/GenBank/DDBJ databases">
        <authorList>
            <person name="Varghese N."/>
        </authorList>
    </citation>
    <scope>NUCLEOTIDE SEQUENCE [LARGE SCALE GENOMIC DNA]</scope>
    <source>
        <strain evidence="11">DSM 21843</strain>
    </source>
</reference>
<feature type="transmembrane region" description="Helical" evidence="8">
    <location>
        <begin position="523"/>
        <end position="543"/>
    </location>
</feature>
<proteinExistence type="predicted"/>
<dbReference type="PANTHER" id="PTHR42682:SF3">
    <property type="entry name" value="FORMATE HYDROGENLYASE SUBUNIT 3-RELATED"/>
    <property type="match status" value="1"/>
</dbReference>
<feature type="transmembrane region" description="Helical" evidence="8">
    <location>
        <begin position="34"/>
        <end position="53"/>
    </location>
</feature>
<gene>
    <name evidence="10" type="ORF">SAMN02910314_00264</name>
</gene>